<comment type="caution">
    <text evidence="1">The sequence shown here is derived from an EMBL/GenBank/DDBJ whole genome shotgun (WGS) entry which is preliminary data.</text>
</comment>
<name>A0A927ZP42_9CLOT</name>
<dbReference type="AlphaFoldDB" id="A0A927ZP42"/>
<evidence type="ECO:0000313" key="1">
    <source>
        <dbReference type="EMBL" id="MBE6059805.1"/>
    </source>
</evidence>
<evidence type="ECO:0000313" key="2">
    <source>
        <dbReference type="Proteomes" id="UP000768462"/>
    </source>
</evidence>
<dbReference type="Proteomes" id="UP000768462">
    <property type="component" value="Unassembled WGS sequence"/>
</dbReference>
<proteinExistence type="predicted"/>
<dbReference type="EMBL" id="SVCM01000073">
    <property type="protein sequence ID" value="MBE6059805.1"/>
    <property type="molecule type" value="Genomic_DNA"/>
</dbReference>
<accession>A0A927ZP42</accession>
<gene>
    <name evidence="1" type="ORF">E7215_06485</name>
</gene>
<reference evidence="1" key="1">
    <citation type="submission" date="2019-04" db="EMBL/GenBank/DDBJ databases">
        <title>Evolution of Biomass-Degrading Anaerobic Consortia Revealed by Metagenomics.</title>
        <authorList>
            <person name="Peng X."/>
        </authorList>
    </citation>
    <scope>NUCLEOTIDE SEQUENCE</scope>
    <source>
        <strain evidence="1">SIG254</strain>
    </source>
</reference>
<sequence length="99" mass="11574">MNIKEFAENLVELISINNEETRNNGGKINIQVFESILEYIQIFMTEAIKVNSDCVNIEKFNEILKEILEALKNNDFILMSDMFEYEIIPEINKVIEQLS</sequence>
<organism evidence="1 2">
    <name type="scientific">Clostridium sulfidigenes</name>
    <dbReference type="NCBI Taxonomy" id="318464"/>
    <lineage>
        <taxon>Bacteria</taxon>
        <taxon>Bacillati</taxon>
        <taxon>Bacillota</taxon>
        <taxon>Clostridia</taxon>
        <taxon>Eubacteriales</taxon>
        <taxon>Clostridiaceae</taxon>
        <taxon>Clostridium</taxon>
    </lineage>
</organism>
<protein>
    <submittedName>
        <fullName evidence="1">Uncharacterized protein</fullName>
    </submittedName>
</protein>